<feature type="transmembrane region" description="Helical" evidence="1">
    <location>
        <begin position="27"/>
        <end position="50"/>
    </location>
</feature>
<dbReference type="EMBL" id="JABXRN010000001">
    <property type="protein sequence ID" value="MBA8123522.1"/>
    <property type="molecule type" value="Genomic_DNA"/>
</dbReference>
<reference evidence="3" key="2">
    <citation type="journal article" date="2021" name="Microb. Genom.">
        <title>A genomic epidemiological study shows that prevalence of antimicrobial resistance in Enterobacterales is associated with the livestock host, as well as antimicrobial usage.</title>
        <authorList>
            <person name="AbuOun M."/>
            <person name="Jones H."/>
            <person name="Stubberfield E."/>
            <person name="Gilson D."/>
            <person name="Shaw L.P."/>
            <person name="Hubbard A.T.M."/>
            <person name="Chau K.K."/>
            <person name="Sebra R."/>
            <person name="Peto T.E.A."/>
            <person name="Crook D.W."/>
            <person name="Read D.S."/>
            <person name="Gweon H.S."/>
            <person name="Walker A.S."/>
            <person name="Stoesser N."/>
            <person name="Smith R.P."/>
            <person name="Anjum M.F."/>
            <person name="On Behalf Of The Rehab Consortium."/>
        </authorList>
    </citation>
    <scope>NUCLEOTIDE SEQUENCE</scope>
    <source>
        <strain evidence="3">RHBSTW-00555</strain>
    </source>
</reference>
<keyword evidence="1" id="KW-1133">Transmembrane helix</keyword>
<evidence type="ECO:0000313" key="2">
    <source>
        <dbReference type="EMBL" id="MBA8123522.1"/>
    </source>
</evidence>
<dbReference type="GeneID" id="58930280"/>
<dbReference type="Proteomes" id="UP000510937">
    <property type="component" value="Chromosome"/>
</dbReference>
<name>A0A7H9GEW8_9ENTR</name>
<evidence type="ECO:0000313" key="3">
    <source>
        <dbReference type="EMBL" id="QLO50826.1"/>
    </source>
</evidence>
<protein>
    <recommendedName>
        <fullName evidence="6">Cardiolipin synthase N-terminal domain-containing protein</fullName>
    </recommendedName>
</protein>
<evidence type="ECO:0000313" key="4">
    <source>
        <dbReference type="Proteomes" id="UP000510937"/>
    </source>
</evidence>
<keyword evidence="1" id="KW-0812">Transmembrane</keyword>
<keyword evidence="1" id="KW-0472">Membrane</keyword>
<organism evidence="2 5">
    <name type="scientific">Klebsiella grimontii</name>
    <dbReference type="NCBI Taxonomy" id="2058152"/>
    <lineage>
        <taxon>Bacteria</taxon>
        <taxon>Pseudomonadati</taxon>
        <taxon>Pseudomonadota</taxon>
        <taxon>Gammaproteobacteria</taxon>
        <taxon>Enterobacterales</taxon>
        <taxon>Enterobacteriaceae</taxon>
        <taxon>Klebsiella/Raoultella group</taxon>
        <taxon>Klebsiella</taxon>
    </lineage>
</organism>
<dbReference type="RefSeq" id="WP_040216727.1">
    <property type="nucleotide sequence ID" value="NZ_CABGKG010000002.1"/>
</dbReference>
<evidence type="ECO:0008006" key="6">
    <source>
        <dbReference type="Google" id="ProtNLM"/>
    </source>
</evidence>
<evidence type="ECO:0000256" key="1">
    <source>
        <dbReference type="SAM" id="Phobius"/>
    </source>
</evidence>
<evidence type="ECO:0000313" key="5">
    <source>
        <dbReference type="Proteomes" id="UP000557483"/>
    </source>
</evidence>
<sequence length="53" mass="5841">MAFILLLLWIGASIVIGKLAQASGRSFFIWFVISMLIDPIFGAILFAVVVRSK</sequence>
<dbReference type="EMBL" id="CP055315">
    <property type="protein sequence ID" value="QLO50826.1"/>
    <property type="molecule type" value="Genomic_DNA"/>
</dbReference>
<dbReference type="Proteomes" id="UP000557483">
    <property type="component" value="Unassembled WGS sequence"/>
</dbReference>
<dbReference type="AlphaFoldDB" id="A0A7H9GEW8"/>
<accession>A0A7H9GEW8</accession>
<reference evidence="4 5" key="1">
    <citation type="submission" date="2020-06" db="EMBL/GenBank/DDBJ databases">
        <title>REHAB project genomes.</title>
        <authorList>
            <person name="Shaw L.P."/>
        </authorList>
    </citation>
    <scope>NUCLEOTIDE SEQUENCE [LARGE SCALE GENOMIC DNA]</scope>
    <source>
        <strain evidence="2 5">RHBSTW-00092</strain>
        <strain evidence="4">RHBSTW-00555</strain>
    </source>
</reference>
<gene>
    <name evidence="2" type="ORF">HV064_06275</name>
    <name evidence="3" type="ORF">HV234_04370</name>
</gene>
<proteinExistence type="predicted"/>